<dbReference type="CDD" id="cd00211">
    <property type="entry name" value="PTS_IIA_fru"/>
    <property type="match status" value="1"/>
</dbReference>
<dbReference type="PATRIC" id="fig|1423816.3.peg.2023"/>
<evidence type="ECO:0000313" key="2">
    <source>
        <dbReference type="EMBL" id="KRK10014.1"/>
    </source>
</evidence>
<dbReference type="InterPro" id="IPR002178">
    <property type="entry name" value="PTS_EIIA_type-2_dom"/>
</dbReference>
<keyword evidence="2" id="KW-0670">Pyruvate</keyword>
<dbReference type="Gene3D" id="3.40.930.10">
    <property type="entry name" value="Mannitol-specific EII, Chain A"/>
    <property type="match status" value="1"/>
</dbReference>
<evidence type="ECO:0000313" key="3">
    <source>
        <dbReference type="Proteomes" id="UP000051984"/>
    </source>
</evidence>
<sequence length="151" mass="16942">MFFDEEVMTLHSDASDATAIMTKLAQQLRAKNMVTDQFLPHVLAREKEYPTGLATGSIGVAIPHTDSIYVNKSQIAFASLTKPVTFRSMVDLNQTIKVSMVFMIAMSTPHEQTDLLSNLMNMFQNQNVLYKLNQSDTKKQVITILNSNNII</sequence>
<protein>
    <submittedName>
        <fullName evidence="2">Phosphoenolpyruvate-dependent sugar PTS family porter, EIIA 2</fullName>
    </submittedName>
</protein>
<dbReference type="RefSeq" id="WP_010492926.1">
    <property type="nucleotide sequence ID" value="NZ_AZCT01000026.1"/>
</dbReference>
<dbReference type="InterPro" id="IPR051541">
    <property type="entry name" value="PTS_SugarTrans_NitroReg"/>
</dbReference>
<gene>
    <name evidence="2" type="ORF">FD51_GL001948</name>
</gene>
<dbReference type="PANTHER" id="PTHR47738">
    <property type="entry name" value="PTS SYSTEM FRUCTOSE-LIKE EIIA COMPONENT-RELATED"/>
    <property type="match status" value="1"/>
</dbReference>
<accession>A0A0R1EM92</accession>
<dbReference type="eggNOG" id="COG1762">
    <property type="taxonomic scope" value="Bacteria"/>
</dbReference>
<dbReference type="AlphaFoldDB" id="A0A0R1EM92"/>
<dbReference type="SUPFAM" id="SSF55804">
    <property type="entry name" value="Phoshotransferase/anion transport protein"/>
    <property type="match status" value="1"/>
</dbReference>
<organism evidence="2 3">
    <name type="scientific">Lacticaseibacillus zeae DSM 20178 = KCTC 3804</name>
    <dbReference type="NCBI Taxonomy" id="1423816"/>
    <lineage>
        <taxon>Bacteria</taxon>
        <taxon>Bacillati</taxon>
        <taxon>Bacillota</taxon>
        <taxon>Bacilli</taxon>
        <taxon>Lactobacillales</taxon>
        <taxon>Lactobacillaceae</taxon>
        <taxon>Lacticaseibacillus</taxon>
    </lineage>
</organism>
<dbReference type="InterPro" id="IPR016152">
    <property type="entry name" value="PTrfase/Anion_transptr"/>
</dbReference>
<comment type="caution">
    <text evidence="2">The sequence shown here is derived from an EMBL/GenBank/DDBJ whole genome shotgun (WGS) entry which is preliminary data.</text>
</comment>
<dbReference type="PANTHER" id="PTHR47738:SF3">
    <property type="entry name" value="PHOSPHOTRANSFERASE SYSTEM MANNITOL_FRUCTOSE-SPECIFIC IIA DOMAIN CONTAINING PROTEIN"/>
    <property type="match status" value="1"/>
</dbReference>
<feature type="domain" description="PTS EIIA type-2" evidence="1">
    <location>
        <begin position="1"/>
        <end position="148"/>
    </location>
</feature>
<reference evidence="2 3" key="1">
    <citation type="journal article" date="2015" name="Genome Announc.">
        <title>Expanding the biotechnology potential of lactobacilli through comparative genomics of 213 strains and associated genera.</title>
        <authorList>
            <person name="Sun Z."/>
            <person name="Harris H.M."/>
            <person name="McCann A."/>
            <person name="Guo C."/>
            <person name="Argimon S."/>
            <person name="Zhang W."/>
            <person name="Yang X."/>
            <person name="Jeffery I.B."/>
            <person name="Cooney J.C."/>
            <person name="Kagawa T.F."/>
            <person name="Liu W."/>
            <person name="Song Y."/>
            <person name="Salvetti E."/>
            <person name="Wrobel A."/>
            <person name="Rasinkangas P."/>
            <person name="Parkhill J."/>
            <person name="Rea M.C."/>
            <person name="O'Sullivan O."/>
            <person name="Ritari J."/>
            <person name="Douillard F.P."/>
            <person name="Paul Ross R."/>
            <person name="Yang R."/>
            <person name="Briner A.E."/>
            <person name="Felis G.E."/>
            <person name="de Vos W.M."/>
            <person name="Barrangou R."/>
            <person name="Klaenhammer T.R."/>
            <person name="Caufield P.W."/>
            <person name="Cui Y."/>
            <person name="Zhang H."/>
            <person name="O'Toole P.W."/>
        </authorList>
    </citation>
    <scope>NUCLEOTIDE SEQUENCE [LARGE SCALE GENOMIC DNA]</scope>
    <source>
        <strain evidence="2 3">DSM 20178</strain>
    </source>
</reference>
<dbReference type="Pfam" id="PF00359">
    <property type="entry name" value="PTS_EIIA_2"/>
    <property type="match status" value="1"/>
</dbReference>
<dbReference type="PROSITE" id="PS51094">
    <property type="entry name" value="PTS_EIIA_TYPE_2"/>
    <property type="match status" value="1"/>
</dbReference>
<evidence type="ECO:0000259" key="1">
    <source>
        <dbReference type="PROSITE" id="PS51094"/>
    </source>
</evidence>
<proteinExistence type="predicted"/>
<dbReference type="EMBL" id="AZCT01000026">
    <property type="protein sequence ID" value="KRK10014.1"/>
    <property type="molecule type" value="Genomic_DNA"/>
</dbReference>
<dbReference type="Proteomes" id="UP000051984">
    <property type="component" value="Unassembled WGS sequence"/>
</dbReference>
<name>A0A0R1EM92_LACZE</name>